<dbReference type="OrthoDB" id="4956084at2"/>
<keyword evidence="2" id="KW-1185">Reference proteome</keyword>
<dbReference type="NCBIfam" id="NF033819">
    <property type="entry name" value="IS66_TnpB"/>
    <property type="match status" value="1"/>
</dbReference>
<evidence type="ECO:0000313" key="2">
    <source>
        <dbReference type="Proteomes" id="UP000182360"/>
    </source>
</evidence>
<reference evidence="1 2" key="1">
    <citation type="submission" date="2016-10" db="EMBL/GenBank/DDBJ databases">
        <authorList>
            <person name="de Groot N.N."/>
        </authorList>
    </citation>
    <scope>NUCLEOTIDE SEQUENCE [LARGE SCALE GENOMIC DNA]</scope>
    <source>
        <strain evidence="1 2">B25</strain>
    </source>
</reference>
<dbReference type="PANTHER" id="PTHR36455">
    <property type="match status" value="1"/>
</dbReference>
<sequence>MKFDLTNTRIFLRPGVTDLRISTDELLNLIKNIMEKDPLSEAVFLFCNKRRNILKAIWWDKTGFWTAQKKLEKHRWPWPENKESVNEINSRQMAMLLTGIDFTKMHEELHFEKFA</sequence>
<protein>
    <submittedName>
        <fullName evidence="1">IS66 Orf2 like protein</fullName>
    </submittedName>
</protein>
<accession>A0A1H9APM6</accession>
<dbReference type="AlphaFoldDB" id="A0A1H9APM6"/>
<dbReference type="InterPro" id="IPR008878">
    <property type="entry name" value="Transposase_IS66_Orf2"/>
</dbReference>
<name>A0A1H9APM6_9SPIR</name>
<dbReference type="Proteomes" id="UP000182360">
    <property type="component" value="Unassembled WGS sequence"/>
</dbReference>
<dbReference type="Pfam" id="PF05717">
    <property type="entry name" value="TnpB_IS66"/>
    <property type="match status" value="1"/>
</dbReference>
<dbReference type="PANTHER" id="PTHR36455:SF1">
    <property type="entry name" value="BLR8292 PROTEIN"/>
    <property type="match status" value="1"/>
</dbReference>
<organism evidence="1 2">
    <name type="scientific">Treponema bryantii</name>
    <dbReference type="NCBI Taxonomy" id="163"/>
    <lineage>
        <taxon>Bacteria</taxon>
        <taxon>Pseudomonadati</taxon>
        <taxon>Spirochaetota</taxon>
        <taxon>Spirochaetia</taxon>
        <taxon>Spirochaetales</taxon>
        <taxon>Treponemataceae</taxon>
        <taxon>Treponema</taxon>
    </lineage>
</organism>
<evidence type="ECO:0000313" key="1">
    <source>
        <dbReference type="EMBL" id="SEP78752.1"/>
    </source>
</evidence>
<dbReference type="EMBL" id="FOFU01000001">
    <property type="protein sequence ID" value="SEP78752.1"/>
    <property type="molecule type" value="Genomic_DNA"/>
</dbReference>
<proteinExistence type="predicted"/>
<dbReference type="RefSeq" id="WP_074640424.1">
    <property type="nucleotide sequence ID" value="NZ_FOFU01000001.1"/>
</dbReference>
<gene>
    <name evidence="1" type="ORF">SAMN04487977_101421</name>
</gene>